<dbReference type="GO" id="GO:0016051">
    <property type="term" value="P:carbohydrate biosynthetic process"/>
    <property type="evidence" value="ECO:0007669"/>
    <property type="project" value="InterPro"/>
</dbReference>
<evidence type="ECO:0000256" key="5">
    <source>
        <dbReference type="ARBA" id="ARBA00022989"/>
    </source>
</evidence>
<dbReference type="InterPro" id="IPR027417">
    <property type="entry name" value="P-loop_NTPase"/>
</dbReference>
<dbReference type="PANTHER" id="PTHR12137:SF54">
    <property type="entry name" value="CARBOHYDRATE SULFOTRANSFERASE"/>
    <property type="match status" value="1"/>
</dbReference>
<dbReference type="GO" id="GO:0008146">
    <property type="term" value="F:sulfotransferase activity"/>
    <property type="evidence" value="ECO:0007669"/>
    <property type="project" value="InterPro"/>
</dbReference>
<reference evidence="11" key="1">
    <citation type="submission" date="2014-12" db="EMBL/GenBank/DDBJ databases">
        <title>Insight into the proteome of Arion vulgaris.</title>
        <authorList>
            <person name="Aradska J."/>
            <person name="Bulat T."/>
            <person name="Smidak R."/>
            <person name="Sarate P."/>
            <person name="Gangsoo J."/>
            <person name="Sialana F."/>
            <person name="Bilban M."/>
            <person name="Lubec G."/>
        </authorList>
    </citation>
    <scope>NUCLEOTIDE SEQUENCE</scope>
    <source>
        <tissue evidence="11">Skin</tissue>
    </source>
</reference>
<evidence type="ECO:0000256" key="8">
    <source>
        <dbReference type="ARBA" id="ARBA00023180"/>
    </source>
</evidence>
<keyword evidence="4 9" id="KW-0812">Transmembrane</keyword>
<name>A0A0B7ASM8_9EUPU</name>
<dbReference type="AlphaFoldDB" id="A0A0B7ASM8"/>
<dbReference type="Pfam" id="PF03567">
    <property type="entry name" value="Sulfotransfer_2"/>
    <property type="match status" value="1"/>
</dbReference>
<keyword evidence="9" id="KW-0735">Signal-anchor</keyword>
<keyword evidence="3 9" id="KW-0808">Transferase</keyword>
<dbReference type="Gene3D" id="3.40.50.300">
    <property type="entry name" value="P-loop containing nucleotide triphosphate hydrolases"/>
    <property type="match status" value="1"/>
</dbReference>
<keyword evidence="7 9" id="KW-0472">Membrane</keyword>
<dbReference type="EMBL" id="HACG01036055">
    <property type="protein sequence ID" value="CEK82920.1"/>
    <property type="molecule type" value="Transcribed_RNA"/>
</dbReference>
<evidence type="ECO:0000313" key="11">
    <source>
        <dbReference type="EMBL" id="CEK82920.1"/>
    </source>
</evidence>
<dbReference type="PANTHER" id="PTHR12137">
    <property type="entry name" value="CARBOHYDRATE SULFOTRANSFERASE"/>
    <property type="match status" value="1"/>
</dbReference>
<sequence>ERRDPDLNSRSSTRKARTKPQRALKYLNNRIITFFLENMRIPVRLLASVVFIGAIVPALLVYSGKWHTKRFRESSTTSTNGESYTTTDEHSITAYHKLHTGVNQESWRNHIERSCKKFGFTKEEKNFDPNILKRSRIIVDDKNKLLYCQIPKVASTTWRRILIMLSGKIDTADLMSMSANDVHHKYDQHLKYLTDLKHDEIIYRLKHYFKFVFVREPFERLLSAYRNKFLATTNSSNYFKRVFGQKIIAQYRTDIPETETGSDLRFEEFVTYLLDPDKKVAMNEHWERFYKLCHPCWITYDFIGKLETLEDDSKYILEKNSLSEKVKLPSRSDSKYSTIKTNAYMYEYYSRISRDSLKKLYDMYYADFVIFNFTVPDTIKSLMYQ</sequence>
<comment type="subcellular location">
    <subcellularLocation>
        <location evidence="1 9">Golgi apparatus membrane</location>
        <topology evidence="1 9">Single-pass type II membrane protein</topology>
    </subcellularLocation>
</comment>
<feature type="non-terminal residue" evidence="11">
    <location>
        <position position="1"/>
    </location>
</feature>
<feature type="transmembrane region" description="Helical" evidence="9">
    <location>
        <begin position="43"/>
        <end position="62"/>
    </location>
</feature>
<keyword evidence="9" id="KW-0119">Carbohydrate metabolism</keyword>
<evidence type="ECO:0000256" key="2">
    <source>
        <dbReference type="ARBA" id="ARBA00006339"/>
    </source>
</evidence>
<evidence type="ECO:0000256" key="9">
    <source>
        <dbReference type="RuleBase" id="RU364020"/>
    </source>
</evidence>
<keyword evidence="6 9" id="KW-0333">Golgi apparatus</keyword>
<evidence type="ECO:0000256" key="10">
    <source>
        <dbReference type="SAM" id="MobiDB-lite"/>
    </source>
</evidence>
<organism evidence="11">
    <name type="scientific">Arion vulgaris</name>
    <dbReference type="NCBI Taxonomy" id="1028688"/>
    <lineage>
        <taxon>Eukaryota</taxon>
        <taxon>Metazoa</taxon>
        <taxon>Spiralia</taxon>
        <taxon>Lophotrochozoa</taxon>
        <taxon>Mollusca</taxon>
        <taxon>Gastropoda</taxon>
        <taxon>Heterobranchia</taxon>
        <taxon>Euthyneura</taxon>
        <taxon>Panpulmonata</taxon>
        <taxon>Eupulmonata</taxon>
        <taxon>Stylommatophora</taxon>
        <taxon>Helicina</taxon>
        <taxon>Arionoidea</taxon>
        <taxon>Arionidae</taxon>
        <taxon>Arion</taxon>
    </lineage>
</organism>
<dbReference type="InterPro" id="IPR005331">
    <property type="entry name" value="Sulfotransferase"/>
</dbReference>
<evidence type="ECO:0000256" key="4">
    <source>
        <dbReference type="ARBA" id="ARBA00022692"/>
    </source>
</evidence>
<evidence type="ECO:0000256" key="7">
    <source>
        <dbReference type="ARBA" id="ARBA00023136"/>
    </source>
</evidence>
<evidence type="ECO:0000256" key="3">
    <source>
        <dbReference type="ARBA" id="ARBA00022679"/>
    </source>
</evidence>
<dbReference type="InterPro" id="IPR018011">
    <property type="entry name" value="Carb_sulfotrans_8-10"/>
</dbReference>
<dbReference type="EC" id="2.8.2.-" evidence="9"/>
<comment type="similarity">
    <text evidence="2 9">Belongs to the sulfotransferase 2 family.</text>
</comment>
<accession>A0A0B7ASM8</accession>
<keyword evidence="5 9" id="KW-1133">Transmembrane helix</keyword>
<protein>
    <recommendedName>
        <fullName evidence="9">Carbohydrate sulfotransferase</fullName>
        <ecNumber evidence="9">2.8.2.-</ecNumber>
    </recommendedName>
</protein>
<dbReference type="GO" id="GO:0000139">
    <property type="term" value="C:Golgi membrane"/>
    <property type="evidence" value="ECO:0007669"/>
    <property type="project" value="UniProtKB-SubCell"/>
</dbReference>
<keyword evidence="8 9" id="KW-0325">Glycoprotein</keyword>
<feature type="region of interest" description="Disordered" evidence="10">
    <location>
        <begin position="1"/>
        <end position="20"/>
    </location>
</feature>
<evidence type="ECO:0000256" key="6">
    <source>
        <dbReference type="ARBA" id="ARBA00023034"/>
    </source>
</evidence>
<gene>
    <name evidence="11" type="primary">ORF134250</name>
</gene>
<proteinExistence type="inferred from homology"/>
<evidence type="ECO:0000256" key="1">
    <source>
        <dbReference type="ARBA" id="ARBA00004323"/>
    </source>
</evidence>